<dbReference type="Pfam" id="PF01522">
    <property type="entry name" value="Polysacc_deac_1"/>
    <property type="match status" value="1"/>
</dbReference>
<evidence type="ECO:0000256" key="1">
    <source>
        <dbReference type="ARBA" id="ARBA00022729"/>
    </source>
</evidence>
<name>A0ABR8UAK0_9BACL</name>
<dbReference type="SUPFAM" id="SSF88713">
    <property type="entry name" value="Glycoside hydrolase/deacetylase"/>
    <property type="match status" value="1"/>
</dbReference>
<dbReference type="PROSITE" id="PS51677">
    <property type="entry name" value="NODB"/>
    <property type="match status" value="1"/>
</dbReference>
<dbReference type="InterPro" id="IPR011330">
    <property type="entry name" value="Glyco_hydro/deAcase_b/a-brl"/>
</dbReference>
<evidence type="ECO:0000313" key="4">
    <source>
        <dbReference type="EMBL" id="MBD7984748.1"/>
    </source>
</evidence>
<dbReference type="EMBL" id="JACSQN010000007">
    <property type="protein sequence ID" value="MBD7984748.1"/>
    <property type="molecule type" value="Genomic_DNA"/>
</dbReference>
<dbReference type="PANTHER" id="PTHR34216">
    <property type="match status" value="1"/>
</dbReference>
<dbReference type="RefSeq" id="WP_191694446.1">
    <property type="nucleotide sequence ID" value="NZ_JACSQN010000007.1"/>
</dbReference>
<dbReference type="PANTHER" id="PTHR34216:SF13">
    <property type="entry name" value="XYLANASE_CHITIN DEACETYLASE"/>
    <property type="match status" value="1"/>
</dbReference>
<comment type="caution">
    <text evidence="4">The sequence shown here is derived from an EMBL/GenBank/DDBJ whole genome shotgun (WGS) entry which is preliminary data.</text>
</comment>
<reference evidence="4 5" key="1">
    <citation type="submission" date="2020-08" db="EMBL/GenBank/DDBJ databases">
        <title>A Genomic Blueprint of the Chicken Gut Microbiome.</title>
        <authorList>
            <person name="Gilroy R."/>
            <person name="Ravi A."/>
            <person name="Getino M."/>
            <person name="Pursley I."/>
            <person name="Horton D.L."/>
            <person name="Alikhan N.-F."/>
            <person name="Baker D."/>
            <person name="Gharbi K."/>
            <person name="Hall N."/>
            <person name="Watson M."/>
            <person name="Adriaenssens E.M."/>
            <person name="Foster-Nyarko E."/>
            <person name="Jarju S."/>
            <person name="Secka A."/>
            <person name="Antonio M."/>
            <person name="Oren A."/>
            <person name="Chaudhuri R."/>
            <person name="La Ragione R.M."/>
            <person name="Hildebrand F."/>
            <person name="Pallen M.J."/>
        </authorList>
    </citation>
    <scope>NUCLEOTIDE SEQUENCE [LARGE SCALE GENOMIC DNA]</scope>
    <source>
        <strain evidence="4 5">Sa2YVA2</strain>
    </source>
</reference>
<feature type="chain" id="PRO_5046657836" evidence="2">
    <location>
        <begin position="25"/>
        <end position="385"/>
    </location>
</feature>
<keyword evidence="5" id="KW-1185">Reference proteome</keyword>
<keyword evidence="1 2" id="KW-0732">Signal</keyword>
<dbReference type="InterPro" id="IPR002509">
    <property type="entry name" value="NODB_dom"/>
</dbReference>
<accession>A0ABR8UAK0</accession>
<sequence length="385" mass="42768">MKRLFISMLLLVLLFSPIPMSTEAASLPTVKITQATPVFFNSDKVAVFSKGATASITKESGKFYHTVIAGEDVKFSKQRAKTIKNSFGSFKGAYPVKAKTKGHVKIYSAPNGKGKEIGHIQPDLTIHMQREQKGFYPINFGGKTAYIQKKDIAVDPGIPVLMYHDLVQTKVGDNVSVLEVNKFAEQMAYLKKNGWTTISPRQMELWLKGKIKLPKKSVLITFDDGYDSTIDLAYPILKKHGLQATSFLITSRIDRPGMVSAENIAETADVFSYQNHTHAYHMFNSMTGLSYLQSESRFSIAADLEEANDHIEQIIGGGHKVTALAYPYGKYGPQTLLALHDTDISIAFTINEGNVHQGDNLLDLNRQRVHSDMTLKDFANKLNGM</sequence>
<gene>
    <name evidence="4" type="ORF">H9649_09155</name>
</gene>
<dbReference type="InterPro" id="IPR051398">
    <property type="entry name" value="Polysacch_Deacetylase"/>
</dbReference>
<organism evidence="4 5">
    <name type="scientific">Sporosarcina quadrami</name>
    <dbReference type="NCBI Taxonomy" id="2762234"/>
    <lineage>
        <taxon>Bacteria</taxon>
        <taxon>Bacillati</taxon>
        <taxon>Bacillota</taxon>
        <taxon>Bacilli</taxon>
        <taxon>Bacillales</taxon>
        <taxon>Caryophanaceae</taxon>
        <taxon>Sporosarcina</taxon>
    </lineage>
</organism>
<feature type="signal peptide" evidence="2">
    <location>
        <begin position="1"/>
        <end position="24"/>
    </location>
</feature>
<evidence type="ECO:0000313" key="5">
    <source>
        <dbReference type="Proteomes" id="UP000626786"/>
    </source>
</evidence>
<feature type="domain" description="NodB homology" evidence="3">
    <location>
        <begin position="216"/>
        <end position="385"/>
    </location>
</feature>
<dbReference type="Proteomes" id="UP000626786">
    <property type="component" value="Unassembled WGS sequence"/>
</dbReference>
<dbReference type="Gene3D" id="3.20.20.370">
    <property type="entry name" value="Glycoside hydrolase/deacetylase"/>
    <property type="match status" value="1"/>
</dbReference>
<evidence type="ECO:0000256" key="2">
    <source>
        <dbReference type="SAM" id="SignalP"/>
    </source>
</evidence>
<dbReference type="CDD" id="cd10966">
    <property type="entry name" value="CE4_yadE_5s"/>
    <property type="match status" value="1"/>
</dbReference>
<proteinExistence type="predicted"/>
<protein>
    <submittedName>
        <fullName evidence="4">Polysaccharide deacetylase family protein</fullName>
    </submittedName>
</protein>
<evidence type="ECO:0000259" key="3">
    <source>
        <dbReference type="PROSITE" id="PS51677"/>
    </source>
</evidence>